<dbReference type="Pfam" id="PF00400">
    <property type="entry name" value="WD40"/>
    <property type="match status" value="2"/>
</dbReference>
<feature type="compositionally biased region" description="Basic and acidic residues" evidence="4">
    <location>
        <begin position="24"/>
        <end position="38"/>
    </location>
</feature>
<keyword evidence="1 3" id="KW-0853">WD repeat</keyword>
<dbReference type="InterPro" id="IPR015943">
    <property type="entry name" value="WD40/YVTN_repeat-like_dom_sf"/>
</dbReference>
<keyword evidence="2" id="KW-0677">Repeat</keyword>
<evidence type="ECO:0000256" key="2">
    <source>
        <dbReference type="ARBA" id="ARBA00022737"/>
    </source>
</evidence>
<sequence>MTGVADTSTSQTETSNAADGSRSTSDDSLRGNAFKEECQNEYNEVQTTEVFDPYNDLESSDPEDIQAPMSRESPSPCSQGRKRCSAKQRKSRSRHKKRFAPALMESCLEPSSPPYVRPLITAAVPAMPADSPSEKWLLHYRRLKKANFTCTMLLGHNDTVRSVAIDQNLVVSASDDTTLRVWSVQAGRELCSLRGHMSSVNAVLLLSSEQTEAVCFRMGCTSTYRLAVSGSSDACLNVWLALEGRLLKSMYTYNAITALGAITEDCHIVVGTEGGKLEVWDLAKGAPLSSVIGHDGAIVSIWVDRTGTVFTASSDGSLKVWQWLSNELCAVQVHDAVMREGCQLNCLTVDASKIFMARDSAYIKVIDWATGRIDYLKNHPHDLGSTKAVFVKDSLLLSSSFDKYTGNSTVNMRTLPGGAYVGTLKCTGQGRVNALASDIVDQSILRIVTGGASLAVWDWAPQENNGENAVLFLETLAECTQGDIDEQNECSSSPEKQLQLYQENNNAEEVTSWCTLM</sequence>
<evidence type="ECO:0000256" key="4">
    <source>
        <dbReference type="SAM" id="MobiDB-lite"/>
    </source>
</evidence>
<name>A0A023G5V7_AMBTT</name>
<dbReference type="InterPro" id="IPR036322">
    <property type="entry name" value="WD40_repeat_dom_sf"/>
</dbReference>
<dbReference type="Gene3D" id="2.130.10.10">
    <property type="entry name" value="YVTN repeat-like/Quinoprotein amine dehydrogenase"/>
    <property type="match status" value="2"/>
</dbReference>
<organism evidence="5">
    <name type="scientific">Amblyomma triste</name>
    <name type="common">Neotropical tick</name>
    <dbReference type="NCBI Taxonomy" id="251400"/>
    <lineage>
        <taxon>Eukaryota</taxon>
        <taxon>Metazoa</taxon>
        <taxon>Ecdysozoa</taxon>
        <taxon>Arthropoda</taxon>
        <taxon>Chelicerata</taxon>
        <taxon>Arachnida</taxon>
        <taxon>Acari</taxon>
        <taxon>Parasitiformes</taxon>
        <taxon>Ixodida</taxon>
        <taxon>Ixodoidea</taxon>
        <taxon>Ixodidae</taxon>
        <taxon>Amblyomminae</taxon>
        <taxon>Amblyomma</taxon>
    </lineage>
</organism>
<feature type="compositionally biased region" description="Basic residues" evidence="4">
    <location>
        <begin position="80"/>
        <end position="97"/>
    </location>
</feature>
<dbReference type="EMBL" id="GBBM01006234">
    <property type="protein sequence ID" value="JAC29184.1"/>
    <property type="molecule type" value="mRNA"/>
</dbReference>
<proteinExistence type="evidence at transcript level"/>
<feature type="compositionally biased region" description="Polar residues" evidence="4">
    <location>
        <begin position="40"/>
        <end position="49"/>
    </location>
</feature>
<feature type="region of interest" description="Disordered" evidence="4">
    <location>
        <begin position="1"/>
        <end position="97"/>
    </location>
</feature>
<dbReference type="AlphaFoldDB" id="A0A023G5V7"/>
<feature type="repeat" description="WD" evidence="3">
    <location>
        <begin position="153"/>
        <end position="192"/>
    </location>
</feature>
<reference evidence="5" key="1">
    <citation type="submission" date="2014-03" db="EMBL/GenBank/DDBJ databases">
        <title>The sialotranscriptome of Amblyomma triste, Amblyomma parvum and Amblyomma cajennense ticks, uncovered by 454-based RNA-seq.</title>
        <authorList>
            <person name="Garcia G.R."/>
            <person name="Gardinassi L.G."/>
            <person name="Ribeiro J.M."/>
            <person name="Anatriello E."/>
            <person name="Ferreira B.R."/>
            <person name="Moreira H.N."/>
            <person name="Mafra C."/>
            <person name="Olegario M.M."/>
            <person name="Szabo P.J."/>
            <person name="Miranda-Santos I.K."/>
            <person name="Maruyama S.R."/>
        </authorList>
    </citation>
    <scope>NUCLEOTIDE SEQUENCE</scope>
    <source>
        <strain evidence="5">Mato Grasso do Sul</strain>
        <tissue evidence="5">Salivary glands</tissue>
    </source>
</reference>
<accession>A0A023G5V7</accession>
<feature type="repeat" description="WD" evidence="3">
    <location>
        <begin position="291"/>
        <end position="322"/>
    </location>
</feature>
<protein>
    <submittedName>
        <fullName evidence="5">Putative wd40 domain protein</fullName>
    </submittedName>
</protein>
<dbReference type="SUPFAM" id="SSF50978">
    <property type="entry name" value="WD40 repeat-like"/>
    <property type="match status" value="1"/>
</dbReference>
<dbReference type="InterPro" id="IPR001680">
    <property type="entry name" value="WD40_rpt"/>
</dbReference>
<evidence type="ECO:0000256" key="1">
    <source>
        <dbReference type="ARBA" id="ARBA00022574"/>
    </source>
</evidence>
<dbReference type="InterPro" id="IPR050505">
    <property type="entry name" value="WDR55/POC1"/>
</dbReference>
<evidence type="ECO:0000313" key="5">
    <source>
        <dbReference type="EMBL" id="JAC29184.1"/>
    </source>
</evidence>
<dbReference type="PANTHER" id="PTHR44019:SF8">
    <property type="entry name" value="POC1 CENTRIOLAR PROTEIN HOMOLOG"/>
    <property type="match status" value="1"/>
</dbReference>
<feature type="compositionally biased region" description="Polar residues" evidence="4">
    <location>
        <begin position="1"/>
        <end position="23"/>
    </location>
</feature>
<dbReference type="SMART" id="SM00320">
    <property type="entry name" value="WD40"/>
    <property type="match status" value="4"/>
</dbReference>
<dbReference type="PANTHER" id="PTHR44019">
    <property type="entry name" value="WD REPEAT-CONTAINING PROTEIN 55"/>
    <property type="match status" value="1"/>
</dbReference>
<dbReference type="PROSITE" id="PS50294">
    <property type="entry name" value="WD_REPEATS_REGION"/>
    <property type="match status" value="1"/>
</dbReference>
<dbReference type="PROSITE" id="PS50082">
    <property type="entry name" value="WD_REPEATS_2"/>
    <property type="match status" value="2"/>
</dbReference>
<evidence type="ECO:0000256" key="3">
    <source>
        <dbReference type="PROSITE-ProRule" id="PRU00221"/>
    </source>
</evidence>